<feature type="domain" description="HTH tetR-type" evidence="3">
    <location>
        <begin position="14"/>
        <end position="74"/>
    </location>
</feature>
<gene>
    <name evidence="4" type="ORF">RGI145_15300</name>
</gene>
<dbReference type="Gene3D" id="1.10.357.10">
    <property type="entry name" value="Tetracycline Repressor, domain 2"/>
    <property type="match status" value="1"/>
</dbReference>
<dbReference type="Pfam" id="PF17938">
    <property type="entry name" value="TetR_C_29"/>
    <property type="match status" value="1"/>
</dbReference>
<dbReference type="Pfam" id="PF00440">
    <property type="entry name" value="TetR_N"/>
    <property type="match status" value="1"/>
</dbReference>
<dbReference type="PRINTS" id="PR00455">
    <property type="entry name" value="HTHTETR"/>
</dbReference>
<dbReference type="Proteomes" id="UP000185494">
    <property type="component" value="Chromosome 1"/>
</dbReference>
<dbReference type="RefSeq" id="WP_075799047.1">
    <property type="nucleotide sequence ID" value="NZ_CP015583.1"/>
</dbReference>
<evidence type="ECO:0000256" key="1">
    <source>
        <dbReference type="ARBA" id="ARBA00023125"/>
    </source>
</evidence>
<sequence>MSDILIPQRSKRAETTRRKILDAAVVEFTANGLAGARVDEIAARAGVNKRMLYVHFGSKEELWIQVLEHVYSAKREEERALDVGSLPPVEAMARLVRFNLRYTARHPEFVTLLNQENMHRASYLGRSEQVRALYSPLLESVRDVLVRGAEAGVFRRDADPLQTYVTIVAVGHFYVANLHTLSAIFKTDLSTEVALGLREDHCVDVILGYLRA</sequence>
<dbReference type="EMBL" id="CP015583">
    <property type="protein sequence ID" value="APT58276.1"/>
    <property type="molecule type" value="Genomic_DNA"/>
</dbReference>
<dbReference type="PROSITE" id="PS50977">
    <property type="entry name" value="HTH_TETR_2"/>
    <property type="match status" value="1"/>
</dbReference>
<feature type="DNA-binding region" description="H-T-H motif" evidence="2">
    <location>
        <begin position="37"/>
        <end position="56"/>
    </location>
</feature>
<evidence type="ECO:0000259" key="3">
    <source>
        <dbReference type="PROSITE" id="PS50977"/>
    </source>
</evidence>
<dbReference type="InterPro" id="IPR001647">
    <property type="entry name" value="HTH_TetR"/>
</dbReference>
<dbReference type="eggNOG" id="COG1309">
    <property type="taxonomic scope" value="Bacteria"/>
</dbReference>
<evidence type="ECO:0000313" key="4">
    <source>
        <dbReference type="EMBL" id="APT58276.1"/>
    </source>
</evidence>
<dbReference type="PANTHER" id="PTHR30328">
    <property type="entry name" value="TRANSCRIPTIONAL REPRESSOR"/>
    <property type="match status" value="1"/>
</dbReference>
<dbReference type="InterPro" id="IPR041474">
    <property type="entry name" value="NicS_C"/>
</dbReference>
<evidence type="ECO:0000313" key="5">
    <source>
        <dbReference type="Proteomes" id="UP000185494"/>
    </source>
</evidence>
<name>A0A1L7AHK6_9PROT</name>
<protein>
    <submittedName>
        <fullName evidence="4">TetR family transcriptional regulator</fullName>
    </submittedName>
</protein>
<dbReference type="InterPro" id="IPR050109">
    <property type="entry name" value="HTH-type_TetR-like_transc_reg"/>
</dbReference>
<keyword evidence="1 2" id="KW-0238">DNA-binding</keyword>
<dbReference type="STRING" id="257708.RGI145_15300"/>
<evidence type="ECO:0000256" key="2">
    <source>
        <dbReference type="PROSITE-ProRule" id="PRU00335"/>
    </source>
</evidence>
<dbReference type="GO" id="GO:0003677">
    <property type="term" value="F:DNA binding"/>
    <property type="evidence" value="ECO:0007669"/>
    <property type="project" value="UniProtKB-UniRule"/>
</dbReference>
<dbReference type="InterPro" id="IPR036271">
    <property type="entry name" value="Tet_transcr_reg_TetR-rel_C_sf"/>
</dbReference>
<dbReference type="SUPFAM" id="SSF46689">
    <property type="entry name" value="Homeodomain-like"/>
    <property type="match status" value="1"/>
</dbReference>
<dbReference type="AlphaFoldDB" id="A0A1L7AHK6"/>
<accession>A0A1L7AHK6</accession>
<reference evidence="4 5" key="1">
    <citation type="submission" date="2016-05" db="EMBL/GenBank/DDBJ databases">
        <title>Complete Genome and Methylome Analysis of Psychrotrophic Bacterial Isolates from Antarctic Lake Untersee.</title>
        <authorList>
            <person name="Fomenkov A."/>
            <person name="Akimov V.N."/>
            <person name="Vasilyeva L.V."/>
            <person name="Andersen D."/>
            <person name="Vincze T."/>
            <person name="Roberts R.J."/>
        </authorList>
    </citation>
    <scope>NUCLEOTIDE SEQUENCE [LARGE SCALE GENOMIC DNA]</scope>
    <source>
        <strain evidence="4 5">U14-5</strain>
    </source>
</reference>
<dbReference type="InterPro" id="IPR009057">
    <property type="entry name" value="Homeodomain-like_sf"/>
</dbReference>
<dbReference type="PANTHER" id="PTHR30328:SF54">
    <property type="entry name" value="HTH-TYPE TRANSCRIPTIONAL REPRESSOR SCO4008"/>
    <property type="match status" value="1"/>
</dbReference>
<proteinExistence type="predicted"/>
<dbReference type="SUPFAM" id="SSF48498">
    <property type="entry name" value="Tetracyclin repressor-like, C-terminal domain"/>
    <property type="match status" value="1"/>
</dbReference>
<dbReference type="KEGG" id="rgi:RGI145_15300"/>
<organism evidence="4 5">
    <name type="scientific">Roseomonas gilardii</name>
    <dbReference type="NCBI Taxonomy" id="257708"/>
    <lineage>
        <taxon>Bacteria</taxon>
        <taxon>Pseudomonadati</taxon>
        <taxon>Pseudomonadota</taxon>
        <taxon>Alphaproteobacteria</taxon>
        <taxon>Acetobacterales</taxon>
        <taxon>Roseomonadaceae</taxon>
        <taxon>Roseomonas</taxon>
    </lineage>
</organism>